<comment type="caution">
    <text evidence="2">The sequence shown here is derived from an EMBL/GenBank/DDBJ whole genome shotgun (WGS) entry which is preliminary data.</text>
</comment>
<sequence>MMVAQLPTVEGEEREREMSYYSSSLFFCFSVLTLFSKQSVFLSQTIPCFFFSIRFSSSSSFPESFAPSSFLFFFFLFPSSFLQLASLFSPKNFSSSAPHPPFLSIPLSIYSQQKRQ</sequence>
<keyword evidence="1" id="KW-0812">Transmembrane</keyword>
<feature type="transmembrane region" description="Helical" evidence="1">
    <location>
        <begin position="69"/>
        <end position="88"/>
    </location>
</feature>
<name>A0AAD6WDW5_9ROSI</name>
<evidence type="ECO:0008006" key="4">
    <source>
        <dbReference type="Google" id="ProtNLM"/>
    </source>
</evidence>
<feature type="transmembrane region" description="Helical" evidence="1">
    <location>
        <begin position="18"/>
        <end position="35"/>
    </location>
</feature>
<evidence type="ECO:0000313" key="3">
    <source>
        <dbReference type="Proteomes" id="UP001164929"/>
    </source>
</evidence>
<keyword evidence="3" id="KW-1185">Reference proteome</keyword>
<protein>
    <recommendedName>
        <fullName evidence="4">Transmembrane protein</fullName>
    </recommendedName>
</protein>
<proteinExistence type="predicted"/>
<gene>
    <name evidence="2" type="ORF">NC653_007421</name>
</gene>
<evidence type="ECO:0000313" key="2">
    <source>
        <dbReference type="EMBL" id="KAJ7008752.1"/>
    </source>
</evidence>
<dbReference type="AlphaFoldDB" id="A0AAD6WDW5"/>
<accession>A0AAD6WDW5</accession>
<keyword evidence="1" id="KW-1133">Transmembrane helix</keyword>
<dbReference type="EMBL" id="JAQIZT010000002">
    <property type="protein sequence ID" value="KAJ7008752.1"/>
    <property type="molecule type" value="Genomic_DNA"/>
</dbReference>
<organism evidence="2 3">
    <name type="scientific">Populus alba x Populus x berolinensis</name>
    <dbReference type="NCBI Taxonomy" id="444605"/>
    <lineage>
        <taxon>Eukaryota</taxon>
        <taxon>Viridiplantae</taxon>
        <taxon>Streptophyta</taxon>
        <taxon>Embryophyta</taxon>
        <taxon>Tracheophyta</taxon>
        <taxon>Spermatophyta</taxon>
        <taxon>Magnoliopsida</taxon>
        <taxon>eudicotyledons</taxon>
        <taxon>Gunneridae</taxon>
        <taxon>Pentapetalae</taxon>
        <taxon>rosids</taxon>
        <taxon>fabids</taxon>
        <taxon>Malpighiales</taxon>
        <taxon>Salicaceae</taxon>
        <taxon>Saliceae</taxon>
        <taxon>Populus</taxon>
    </lineage>
</organism>
<reference evidence="2" key="1">
    <citation type="journal article" date="2023" name="Mol. Ecol. Resour.">
        <title>Chromosome-level genome assembly of a triploid poplar Populus alba 'Berolinensis'.</title>
        <authorList>
            <person name="Chen S."/>
            <person name="Yu Y."/>
            <person name="Wang X."/>
            <person name="Wang S."/>
            <person name="Zhang T."/>
            <person name="Zhou Y."/>
            <person name="He R."/>
            <person name="Meng N."/>
            <person name="Wang Y."/>
            <person name="Liu W."/>
            <person name="Liu Z."/>
            <person name="Liu J."/>
            <person name="Guo Q."/>
            <person name="Huang H."/>
            <person name="Sederoff R.R."/>
            <person name="Wang G."/>
            <person name="Qu G."/>
            <person name="Chen S."/>
        </authorList>
    </citation>
    <scope>NUCLEOTIDE SEQUENCE</scope>
    <source>
        <strain evidence="2">SC-2020</strain>
    </source>
</reference>
<dbReference type="Proteomes" id="UP001164929">
    <property type="component" value="Chromosome 2"/>
</dbReference>
<evidence type="ECO:0000256" key="1">
    <source>
        <dbReference type="SAM" id="Phobius"/>
    </source>
</evidence>
<keyword evidence="1" id="KW-0472">Membrane</keyword>